<dbReference type="EMBL" id="JBHLUE010000016">
    <property type="protein sequence ID" value="MFC0566231.1"/>
    <property type="molecule type" value="Genomic_DNA"/>
</dbReference>
<dbReference type="RefSeq" id="WP_377340754.1">
    <property type="nucleotide sequence ID" value="NZ_JBHLUE010000016.1"/>
</dbReference>
<dbReference type="SMART" id="SM00900">
    <property type="entry name" value="FMN_bind"/>
    <property type="match status" value="1"/>
</dbReference>
<feature type="region of interest" description="Disordered" evidence="1">
    <location>
        <begin position="38"/>
        <end position="102"/>
    </location>
</feature>
<evidence type="ECO:0000259" key="2">
    <source>
        <dbReference type="SMART" id="SM00900"/>
    </source>
</evidence>
<sequence>MRRITLWLVSTVAALVLLFSYRTSTMGVGGGSSAVAAATGDTAGSASGDGSGGTGDPGSTGSGTGSGTGSDDGTSGSSGSSGTSPGSSSGGAAKNGSFDGSVAQTRWGPVQVSITVSGGKITDVRALQVPDGNFRDQQINDYAVPALRQEALAAQSARIQAISGATVTSDGYVESLQAALDAAHRG</sequence>
<name>A0ABV6NZN3_9ACTN</name>
<organism evidence="3 4">
    <name type="scientific">Plantactinospora siamensis</name>
    <dbReference type="NCBI Taxonomy" id="555372"/>
    <lineage>
        <taxon>Bacteria</taxon>
        <taxon>Bacillati</taxon>
        <taxon>Actinomycetota</taxon>
        <taxon>Actinomycetes</taxon>
        <taxon>Micromonosporales</taxon>
        <taxon>Micromonosporaceae</taxon>
        <taxon>Plantactinospora</taxon>
    </lineage>
</organism>
<evidence type="ECO:0000256" key="1">
    <source>
        <dbReference type="SAM" id="MobiDB-lite"/>
    </source>
</evidence>
<dbReference type="InterPro" id="IPR007329">
    <property type="entry name" value="FMN-bd"/>
</dbReference>
<protein>
    <submittedName>
        <fullName evidence="3">FMN-binding protein</fullName>
    </submittedName>
</protein>
<dbReference type="Proteomes" id="UP001589894">
    <property type="component" value="Unassembled WGS sequence"/>
</dbReference>
<keyword evidence="4" id="KW-1185">Reference proteome</keyword>
<dbReference type="Pfam" id="PF04205">
    <property type="entry name" value="FMN_bind"/>
    <property type="match status" value="1"/>
</dbReference>
<feature type="domain" description="FMN-binding" evidence="2">
    <location>
        <begin position="105"/>
        <end position="183"/>
    </location>
</feature>
<gene>
    <name evidence="3" type="ORF">ACFFHU_19080</name>
</gene>
<evidence type="ECO:0000313" key="3">
    <source>
        <dbReference type="EMBL" id="MFC0566231.1"/>
    </source>
</evidence>
<feature type="compositionally biased region" description="Low complexity" evidence="1">
    <location>
        <begin position="71"/>
        <end position="92"/>
    </location>
</feature>
<accession>A0ABV6NZN3</accession>
<dbReference type="Gene3D" id="3.90.1010.20">
    <property type="match status" value="1"/>
</dbReference>
<comment type="caution">
    <text evidence="3">The sequence shown here is derived from an EMBL/GenBank/DDBJ whole genome shotgun (WGS) entry which is preliminary data.</text>
</comment>
<proteinExistence type="predicted"/>
<feature type="compositionally biased region" description="Gly residues" evidence="1">
    <location>
        <begin position="47"/>
        <end position="70"/>
    </location>
</feature>
<evidence type="ECO:0000313" key="4">
    <source>
        <dbReference type="Proteomes" id="UP001589894"/>
    </source>
</evidence>
<reference evidence="3 4" key="1">
    <citation type="submission" date="2024-09" db="EMBL/GenBank/DDBJ databases">
        <authorList>
            <person name="Sun Q."/>
            <person name="Mori K."/>
        </authorList>
    </citation>
    <scope>NUCLEOTIDE SEQUENCE [LARGE SCALE GENOMIC DNA]</scope>
    <source>
        <strain evidence="3 4">TBRC 2205</strain>
    </source>
</reference>